<organism evidence="1 2">
    <name type="scientific">Chaenocephalus aceratus</name>
    <name type="common">Blackfin icefish</name>
    <name type="synonym">Chaenichthys aceratus</name>
    <dbReference type="NCBI Taxonomy" id="36190"/>
    <lineage>
        <taxon>Eukaryota</taxon>
        <taxon>Metazoa</taxon>
        <taxon>Chordata</taxon>
        <taxon>Craniata</taxon>
        <taxon>Vertebrata</taxon>
        <taxon>Euteleostomi</taxon>
        <taxon>Actinopterygii</taxon>
        <taxon>Neopterygii</taxon>
        <taxon>Teleostei</taxon>
        <taxon>Neoteleostei</taxon>
        <taxon>Acanthomorphata</taxon>
        <taxon>Eupercaria</taxon>
        <taxon>Perciformes</taxon>
        <taxon>Notothenioidei</taxon>
        <taxon>Channichthyidae</taxon>
        <taxon>Chaenocephalus</taxon>
    </lineage>
</organism>
<evidence type="ECO:0000313" key="2">
    <source>
        <dbReference type="Proteomes" id="UP001057452"/>
    </source>
</evidence>
<feature type="non-terminal residue" evidence="1">
    <location>
        <position position="73"/>
    </location>
</feature>
<protein>
    <submittedName>
        <fullName evidence="1">Uncharacterized protein</fullName>
    </submittedName>
</protein>
<gene>
    <name evidence="1" type="ORF">KUCAC02_004971</name>
</gene>
<evidence type="ECO:0000313" key="1">
    <source>
        <dbReference type="EMBL" id="KAI4819735.1"/>
    </source>
</evidence>
<dbReference type="EMBL" id="CM043794">
    <property type="protein sequence ID" value="KAI4819735.1"/>
    <property type="molecule type" value="Genomic_DNA"/>
</dbReference>
<dbReference type="Proteomes" id="UP001057452">
    <property type="component" value="Chromosome 10"/>
</dbReference>
<accession>A0ACB9X0U3</accession>
<keyword evidence="2" id="KW-1185">Reference proteome</keyword>
<name>A0ACB9X0U3_CHAAC</name>
<comment type="caution">
    <text evidence="1">The sequence shown here is derived from an EMBL/GenBank/DDBJ whole genome shotgun (WGS) entry which is preliminary data.</text>
</comment>
<sequence length="73" mass="8624">TTLELRDWEPGGPPALPPSRLTHQLCDLWKSCLDKGIRCRINEERRWAMHSLNDEIYRILVFIYQYNPLSLSP</sequence>
<reference evidence="1" key="1">
    <citation type="submission" date="2022-05" db="EMBL/GenBank/DDBJ databases">
        <title>Chromosome-level genome of Chaenocephalus aceratus.</title>
        <authorList>
            <person name="Park H."/>
        </authorList>
    </citation>
    <scope>NUCLEOTIDE SEQUENCE</scope>
    <source>
        <strain evidence="1">KU_202001</strain>
    </source>
</reference>
<feature type="non-terminal residue" evidence="1">
    <location>
        <position position="1"/>
    </location>
</feature>
<proteinExistence type="predicted"/>